<evidence type="ECO:0000256" key="1">
    <source>
        <dbReference type="SAM" id="MobiDB-lite"/>
    </source>
</evidence>
<reference evidence="2 3" key="1">
    <citation type="submission" date="2016-07" db="EMBL/GenBank/DDBJ databases">
        <title>Pervasive Adenine N6-methylation of Active Genes in Fungi.</title>
        <authorList>
            <consortium name="DOE Joint Genome Institute"/>
            <person name="Mondo S.J."/>
            <person name="Dannebaum R.O."/>
            <person name="Kuo R.C."/>
            <person name="Labutti K."/>
            <person name="Haridas S."/>
            <person name="Kuo A."/>
            <person name="Salamov A."/>
            <person name="Ahrendt S.R."/>
            <person name="Lipzen A."/>
            <person name="Sullivan W."/>
            <person name="Andreopoulos W.B."/>
            <person name="Clum A."/>
            <person name="Lindquist E."/>
            <person name="Daum C."/>
            <person name="Ramamoorthy G.K."/>
            <person name="Gryganskyi A."/>
            <person name="Culley D."/>
            <person name="Magnuson J.K."/>
            <person name="James T.Y."/>
            <person name="O'Malley M.A."/>
            <person name="Stajich J.E."/>
            <person name="Spatafora J.W."/>
            <person name="Visel A."/>
            <person name="Grigoriev I.V."/>
        </authorList>
    </citation>
    <scope>NUCLEOTIDE SEQUENCE [LARGE SCALE GENOMIC DNA]</scope>
    <source>
        <strain evidence="2 3">JEL800</strain>
    </source>
</reference>
<gene>
    <name evidence="2" type="ORF">BCR33DRAFT_741531</name>
</gene>
<dbReference type="EMBL" id="MCGO01000043">
    <property type="protein sequence ID" value="ORY38691.1"/>
    <property type="molecule type" value="Genomic_DNA"/>
</dbReference>
<dbReference type="AlphaFoldDB" id="A0A1Y2BVA2"/>
<keyword evidence="3" id="KW-1185">Reference proteome</keyword>
<evidence type="ECO:0000313" key="2">
    <source>
        <dbReference type="EMBL" id="ORY38691.1"/>
    </source>
</evidence>
<comment type="caution">
    <text evidence="2">The sequence shown here is derived from an EMBL/GenBank/DDBJ whole genome shotgun (WGS) entry which is preliminary data.</text>
</comment>
<feature type="compositionally biased region" description="Low complexity" evidence="1">
    <location>
        <begin position="109"/>
        <end position="121"/>
    </location>
</feature>
<organism evidence="2 3">
    <name type="scientific">Rhizoclosmatium globosum</name>
    <dbReference type="NCBI Taxonomy" id="329046"/>
    <lineage>
        <taxon>Eukaryota</taxon>
        <taxon>Fungi</taxon>
        <taxon>Fungi incertae sedis</taxon>
        <taxon>Chytridiomycota</taxon>
        <taxon>Chytridiomycota incertae sedis</taxon>
        <taxon>Chytridiomycetes</taxon>
        <taxon>Chytridiales</taxon>
        <taxon>Chytriomycetaceae</taxon>
        <taxon>Rhizoclosmatium</taxon>
    </lineage>
</organism>
<evidence type="ECO:0000313" key="3">
    <source>
        <dbReference type="Proteomes" id="UP000193642"/>
    </source>
</evidence>
<sequence>MTNGWKLENKTVLLLMQADGGSALLEVVVVVVVGGKAGVEDTVAVDVFAVVVVRSSGCYCTEEEGIEVGKMVGCMAVWDEGDHWLKRAQAAAVETGDSLNQKKQKNSFRQRAATRADSAAAPESLSPERGSKGRKAVATEPAQSTATASAKPSTTTTTTTVAVKAIRGVTHSAAGVGAGAGAHSGGGTAFSLLF</sequence>
<protein>
    <submittedName>
        <fullName evidence="2">Uncharacterized protein</fullName>
    </submittedName>
</protein>
<dbReference type="Proteomes" id="UP000193642">
    <property type="component" value="Unassembled WGS sequence"/>
</dbReference>
<feature type="compositionally biased region" description="Low complexity" evidence="1">
    <location>
        <begin position="141"/>
        <end position="158"/>
    </location>
</feature>
<name>A0A1Y2BVA2_9FUNG</name>
<proteinExistence type="predicted"/>
<feature type="region of interest" description="Disordered" evidence="1">
    <location>
        <begin position="95"/>
        <end position="158"/>
    </location>
</feature>
<accession>A0A1Y2BVA2</accession>